<comment type="caution">
    <text evidence="2">The sequence shown here is derived from an EMBL/GenBank/DDBJ whole genome shotgun (WGS) entry which is preliminary data.</text>
</comment>
<keyword evidence="3" id="KW-1185">Reference proteome</keyword>
<evidence type="ECO:0000313" key="2">
    <source>
        <dbReference type="EMBL" id="KAJ8784276.1"/>
    </source>
</evidence>
<proteinExistence type="predicted"/>
<organism evidence="2 3">
    <name type="scientific">Eschrichtius robustus</name>
    <name type="common">California gray whale</name>
    <name type="synonym">Eschrichtius gibbosus</name>
    <dbReference type="NCBI Taxonomy" id="9764"/>
    <lineage>
        <taxon>Eukaryota</taxon>
        <taxon>Metazoa</taxon>
        <taxon>Chordata</taxon>
        <taxon>Craniata</taxon>
        <taxon>Vertebrata</taxon>
        <taxon>Euteleostomi</taxon>
        <taxon>Mammalia</taxon>
        <taxon>Eutheria</taxon>
        <taxon>Laurasiatheria</taxon>
        <taxon>Artiodactyla</taxon>
        <taxon>Whippomorpha</taxon>
        <taxon>Cetacea</taxon>
        <taxon>Mysticeti</taxon>
        <taxon>Eschrichtiidae</taxon>
        <taxon>Eschrichtius</taxon>
    </lineage>
</organism>
<evidence type="ECO:0000256" key="1">
    <source>
        <dbReference type="SAM" id="MobiDB-lite"/>
    </source>
</evidence>
<reference evidence="2 3" key="1">
    <citation type="submission" date="2022-11" db="EMBL/GenBank/DDBJ databases">
        <title>Whole genome sequence of Eschrichtius robustus ER-17-0199.</title>
        <authorList>
            <person name="Bruniche-Olsen A."/>
            <person name="Black A.N."/>
            <person name="Fields C.J."/>
            <person name="Walden K."/>
            <person name="Dewoody J.A."/>
        </authorList>
    </citation>
    <scope>NUCLEOTIDE SEQUENCE [LARGE SCALE GENOMIC DNA]</scope>
    <source>
        <strain evidence="2">ER-17-0199</strain>
        <tissue evidence="2">Blubber</tissue>
    </source>
</reference>
<protein>
    <submittedName>
        <fullName evidence="2">Uncharacterized protein</fullName>
    </submittedName>
</protein>
<dbReference type="Proteomes" id="UP001159641">
    <property type="component" value="Unassembled WGS sequence"/>
</dbReference>
<dbReference type="EMBL" id="JAIQCJ010002067">
    <property type="protein sequence ID" value="KAJ8784276.1"/>
    <property type="molecule type" value="Genomic_DNA"/>
</dbReference>
<name>A0AB34GXW0_ESCRO</name>
<feature type="region of interest" description="Disordered" evidence="1">
    <location>
        <begin position="1"/>
        <end position="66"/>
    </location>
</feature>
<feature type="compositionally biased region" description="Basic and acidic residues" evidence="1">
    <location>
        <begin position="52"/>
        <end position="65"/>
    </location>
</feature>
<dbReference type="AlphaFoldDB" id="A0AB34GXW0"/>
<feature type="compositionally biased region" description="Polar residues" evidence="1">
    <location>
        <begin position="24"/>
        <end position="38"/>
    </location>
</feature>
<gene>
    <name evidence="2" type="ORF">J1605_008427</name>
</gene>
<sequence>MADQPQPLTGGASLPPRRQPFNGCRSQSTTPRWGTSNPPAALGSAQLHHSRERSEDSAKWGKEKGGAFNGGGWFCAGSGSRADAIVLRGRLFCLF</sequence>
<evidence type="ECO:0000313" key="3">
    <source>
        <dbReference type="Proteomes" id="UP001159641"/>
    </source>
</evidence>
<accession>A0AB34GXW0</accession>